<dbReference type="GO" id="GO:0016887">
    <property type="term" value="F:ATP hydrolysis activity"/>
    <property type="evidence" value="ECO:0007669"/>
    <property type="project" value="InterPro"/>
</dbReference>
<dbReference type="EMBL" id="QLIX01000002">
    <property type="protein sequence ID" value="RAI60438.1"/>
    <property type="molecule type" value="Genomic_DNA"/>
</dbReference>
<evidence type="ECO:0000259" key="4">
    <source>
        <dbReference type="PROSITE" id="PS50893"/>
    </source>
</evidence>
<dbReference type="CDD" id="cd03219">
    <property type="entry name" value="ABC_Mj1267_LivG_branched"/>
    <property type="match status" value="1"/>
</dbReference>
<accession>A0A327MJU2</accession>
<dbReference type="PANTHER" id="PTHR45772">
    <property type="entry name" value="CONSERVED COMPONENT OF ABC TRANSPORTER FOR NATURAL AMINO ACIDS-RELATED"/>
    <property type="match status" value="1"/>
</dbReference>
<sequence length="256" mass="27660">MAPPAAAGGCGVSVLLATEHLTMRFGGVVAVDDVSLSIEERELRCLIGPNGAGKSTFFRCLTGQYRPSAGRILWRGEDITGLEPHQIARRGIGIKTQVPSLFDGLTALEGVVLALRRQHREREARRRALAVLERLGIAELAHRPVGLLAHGQRQLVELATVVAPAPDLIILDEPTAGMSAEETAGTAALIRDMNRDHAIVVVEHDMQFIRAIARKVTVFHQGRVLVEDSAEAVLADPRVHDVYLGRPPEARQAVPA</sequence>
<name>A0A327MJU2_9PROT</name>
<keyword evidence="3 5" id="KW-0067">ATP-binding</keyword>
<evidence type="ECO:0000256" key="1">
    <source>
        <dbReference type="ARBA" id="ARBA00022448"/>
    </source>
</evidence>
<dbReference type="PROSITE" id="PS50893">
    <property type="entry name" value="ABC_TRANSPORTER_2"/>
    <property type="match status" value="1"/>
</dbReference>
<keyword evidence="2" id="KW-0547">Nucleotide-binding</keyword>
<dbReference type="AlphaFoldDB" id="A0A327MJU2"/>
<proteinExistence type="predicted"/>
<evidence type="ECO:0000313" key="5">
    <source>
        <dbReference type="EMBL" id="RAI60438.1"/>
    </source>
</evidence>
<reference evidence="6" key="1">
    <citation type="submission" date="2018-06" db="EMBL/GenBank/DDBJ databases">
        <authorList>
            <person name="Khan S.A."/>
        </authorList>
    </citation>
    <scope>NUCLEOTIDE SEQUENCE [LARGE SCALE GENOMIC DNA]</scope>
    <source>
        <strain evidence="6">DB-1506</strain>
    </source>
</reference>
<dbReference type="InterPro" id="IPR051120">
    <property type="entry name" value="ABC_AA/LPS_Transport"/>
</dbReference>
<dbReference type="Pfam" id="PF00005">
    <property type="entry name" value="ABC_tran"/>
    <property type="match status" value="1"/>
</dbReference>
<comment type="caution">
    <text evidence="5">The sequence shown here is derived from an EMBL/GenBank/DDBJ whole genome shotgun (WGS) entry which is preliminary data.</text>
</comment>
<gene>
    <name evidence="5" type="ORF">DOO78_05060</name>
</gene>
<keyword evidence="1" id="KW-0813">Transport</keyword>
<dbReference type="PANTHER" id="PTHR45772:SF8">
    <property type="entry name" value="HIGH-AFFINITY BRANCHED-CHAIN AMINO ACID TRANSPORT ATP-BINDING PROTEIN"/>
    <property type="match status" value="1"/>
</dbReference>
<dbReference type="InterPro" id="IPR003593">
    <property type="entry name" value="AAA+_ATPase"/>
</dbReference>
<keyword evidence="6" id="KW-1185">Reference proteome</keyword>
<dbReference type="Gene3D" id="3.40.50.300">
    <property type="entry name" value="P-loop containing nucleotide triphosphate hydrolases"/>
    <property type="match status" value="1"/>
</dbReference>
<dbReference type="PROSITE" id="PS00211">
    <property type="entry name" value="ABC_TRANSPORTER_1"/>
    <property type="match status" value="1"/>
</dbReference>
<dbReference type="SMART" id="SM00382">
    <property type="entry name" value="AAA"/>
    <property type="match status" value="1"/>
</dbReference>
<evidence type="ECO:0000256" key="2">
    <source>
        <dbReference type="ARBA" id="ARBA00022741"/>
    </source>
</evidence>
<dbReference type="InterPro" id="IPR017871">
    <property type="entry name" value="ABC_transporter-like_CS"/>
</dbReference>
<dbReference type="SUPFAM" id="SSF52540">
    <property type="entry name" value="P-loop containing nucleoside triphosphate hydrolases"/>
    <property type="match status" value="1"/>
</dbReference>
<feature type="domain" description="ABC transporter" evidence="4">
    <location>
        <begin position="16"/>
        <end position="246"/>
    </location>
</feature>
<dbReference type="InterPro" id="IPR027417">
    <property type="entry name" value="P-loop_NTPase"/>
</dbReference>
<evidence type="ECO:0000313" key="6">
    <source>
        <dbReference type="Proteomes" id="UP000249065"/>
    </source>
</evidence>
<dbReference type="OrthoDB" id="9779872at2"/>
<dbReference type="GO" id="GO:0005524">
    <property type="term" value="F:ATP binding"/>
    <property type="evidence" value="ECO:0007669"/>
    <property type="project" value="UniProtKB-KW"/>
</dbReference>
<organism evidence="5 6">
    <name type="scientific">Roseicella frigidaeris</name>
    <dbReference type="NCBI Taxonomy" id="2230885"/>
    <lineage>
        <taxon>Bacteria</taxon>
        <taxon>Pseudomonadati</taxon>
        <taxon>Pseudomonadota</taxon>
        <taxon>Alphaproteobacteria</taxon>
        <taxon>Acetobacterales</taxon>
        <taxon>Roseomonadaceae</taxon>
        <taxon>Roseicella</taxon>
    </lineage>
</organism>
<protein>
    <submittedName>
        <fullName evidence="5">ABC transporter ATP-binding protein</fullName>
    </submittedName>
</protein>
<dbReference type="InterPro" id="IPR003439">
    <property type="entry name" value="ABC_transporter-like_ATP-bd"/>
</dbReference>
<evidence type="ECO:0000256" key="3">
    <source>
        <dbReference type="ARBA" id="ARBA00022840"/>
    </source>
</evidence>
<dbReference type="GO" id="GO:0005886">
    <property type="term" value="C:plasma membrane"/>
    <property type="evidence" value="ECO:0007669"/>
    <property type="project" value="TreeGrafter"/>
</dbReference>
<dbReference type="Proteomes" id="UP000249065">
    <property type="component" value="Unassembled WGS sequence"/>
</dbReference>